<dbReference type="Gene3D" id="1.25.40.20">
    <property type="entry name" value="Ankyrin repeat-containing domain"/>
    <property type="match status" value="4"/>
</dbReference>
<feature type="domain" description="Nephrocystin 3-like N-terminal" evidence="5">
    <location>
        <begin position="185"/>
        <end position="343"/>
    </location>
</feature>
<dbReference type="InterPro" id="IPR036770">
    <property type="entry name" value="Ankyrin_rpt-contain_sf"/>
</dbReference>
<feature type="domain" description="GPI inositol-deacylase winged helix" evidence="4">
    <location>
        <begin position="448"/>
        <end position="531"/>
    </location>
</feature>
<dbReference type="SUPFAM" id="SSF52540">
    <property type="entry name" value="P-loop containing nucleoside triphosphate hydrolases"/>
    <property type="match status" value="1"/>
</dbReference>
<dbReference type="OrthoDB" id="539213at2759"/>
<dbReference type="Pfam" id="PF13637">
    <property type="entry name" value="Ank_4"/>
    <property type="match status" value="1"/>
</dbReference>
<accession>A0A074XTL7</accession>
<dbReference type="HOGENOM" id="CLU_269156_0_0_1"/>
<keyword evidence="7" id="KW-1185">Reference proteome</keyword>
<evidence type="ECO:0000313" key="7">
    <source>
        <dbReference type="Proteomes" id="UP000030706"/>
    </source>
</evidence>
<dbReference type="PANTHER" id="PTHR10039:SF16">
    <property type="entry name" value="GPI INOSITOL-DEACYLASE"/>
    <property type="match status" value="1"/>
</dbReference>
<dbReference type="RefSeq" id="XP_029761499.1">
    <property type="nucleotide sequence ID" value="XM_029907720.1"/>
</dbReference>
<feature type="repeat" description="ANK" evidence="2">
    <location>
        <begin position="882"/>
        <end position="914"/>
    </location>
</feature>
<dbReference type="STRING" id="1043002.A0A074XTL7"/>
<keyword evidence="1" id="KW-0677">Repeat</keyword>
<evidence type="ECO:0000256" key="3">
    <source>
        <dbReference type="SAM" id="SignalP"/>
    </source>
</evidence>
<feature type="chain" id="PRO_5001702697" evidence="3">
    <location>
        <begin position="26"/>
        <end position="1216"/>
    </location>
</feature>
<dbReference type="Pfam" id="PF24883">
    <property type="entry name" value="NPHP3_N"/>
    <property type="match status" value="1"/>
</dbReference>
<dbReference type="PANTHER" id="PTHR10039">
    <property type="entry name" value="AMELOGENIN"/>
    <property type="match status" value="1"/>
</dbReference>
<dbReference type="PROSITE" id="PS50088">
    <property type="entry name" value="ANK_REPEAT"/>
    <property type="match status" value="5"/>
</dbReference>
<dbReference type="Pfam" id="PF22939">
    <property type="entry name" value="WHD_GPIID"/>
    <property type="match status" value="1"/>
</dbReference>
<feature type="repeat" description="ANK" evidence="2">
    <location>
        <begin position="631"/>
        <end position="663"/>
    </location>
</feature>
<proteinExistence type="predicted"/>
<keyword evidence="3" id="KW-0732">Signal</keyword>
<evidence type="ECO:0000256" key="1">
    <source>
        <dbReference type="ARBA" id="ARBA00022737"/>
    </source>
</evidence>
<dbReference type="AlphaFoldDB" id="A0A074XTL7"/>
<feature type="repeat" description="ANK" evidence="2">
    <location>
        <begin position="664"/>
        <end position="696"/>
    </location>
</feature>
<evidence type="ECO:0000259" key="4">
    <source>
        <dbReference type="Pfam" id="PF22939"/>
    </source>
</evidence>
<dbReference type="Gene3D" id="3.40.50.300">
    <property type="entry name" value="P-loop containing nucleotide triphosphate hydrolases"/>
    <property type="match status" value="1"/>
</dbReference>
<dbReference type="EMBL" id="KL584980">
    <property type="protein sequence ID" value="KEQ85312.1"/>
    <property type="molecule type" value="Genomic_DNA"/>
</dbReference>
<protein>
    <submittedName>
        <fullName evidence="6">Ankyrin</fullName>
    </submittedName>
</protein>
<reference evidence="6 7" key="1">
    <citation type="journal article" date="2014" name="BMC Genomics">
        <title>Genome sequencing of four Aureobasidium pullulans varieties: biotechnological potential, stress tolerance, and description of new species.</title>
        <authorList>
            <person name="Gostin Ar C."/>
            <person name="Ohm R.A."/>
            <person name="Kogej T."/>
            <person name="Sonjak S."/>
            <person name="Turk M."/>
            <person name="Zajc J."/>
            <person name="Zalar P."/>
            <person name="Grube M."/>
            <person name="Sun H."/>
            <person name="Han J."/>
            <person name="Sharma A."/>
            <person name="Chiniquy J."/>
            <person name="Ngan C.Y."/>
            <person name="Lipzen A."/>
            <person name="Barry K."/>
            <person name="Grigoriev I.V."/>
            <person name="Gunde-Cimerman N."/>
        </authorList>
    </citation>
    <scope>NUCLEOTIDE SEQUENCE [LARGE SCALE GENOMIC DNA]</scope>
    <source>
        <strain evidence="6 7">EXF-150</strain>
    </source>
</reference>
<dbReference type="SUPFAM" id="SSF48403">
    <property type="entry name" value="Ankyrin repeat"/>
    <property type="match status" value="3"/>
</dbReference>
<feature type="repeat" description="ANK" evidence="2">
    <location>
        <begin position="730"/>
        <end position="750"/>
    </location>
</feature>
<dbReference type="InterPro" id="IPR054471">
    <property type="entry name" value="GPIID_WHD"/>
</dbReference>
<dbReference type="InterPro" id="IPR002110">
    <property type="entry name" value="Ankyrin_rpt"/>
</dbReference>
<feature type="repeat" description="ANK" evidence="2">
    <location>
        <begin position="697"/>
        <end position="729"/>
    </location>
</feature>
<feature type="signal peptide" evidence="3">
    <location>
        <begin position="1"/>
        <end position="25"/>
    </location>
</feature>
<dbReference type="PRINTS" id="PR01415">
    <property type="entry name" value="ANKYRIN"/>
</dbReference>
<evidence type="ECO:0000259" key="5">
    <source>
        <dbReference type="Pfam" id="PF24883"/>
    </source>
</evidence>
<dbReference type="SMART" id="SM00248">
    <property type="entry name" value="ANK"/>
    <property type="match status" value="13"/>
</dbReference>
<evidence type="ECO:0000313" key="6">
    <source>
        <dbReference type="EMBL" id="KEQ85312.1"/>
    </source>
</evidence>
<dbReference type="PROSITE" id="PS50297">
    <property type="entry name" value="ANK_REP_REGION"/>
    <property type="match status" value="2"/>
</dbReference>
<sequence length="1216" mass="136525">MAELGIASGVAGLLSLVLDVIQVTGKYIQAVSTSNRSVLDVLDTLTSLQAIFIRFKKHVDNTYLSSVISTGPPIISSSTMIACEDRLKRLKTLLESYLNDEGRLKKRHALAWPLRTDQTKDLLVSLERHRDNFHAALSADALDLSLATHAKLSELESDEHLRSVVDWLCPQGITVSPQLESEVDTTHGFCKKPSLLNWMASPGKILWCYGNTGCGKTVLMSLLYRDWNQIFTSKRYHTFAYFHHYQEAKQQSADALVRNLLAQIIRERSDVPMEIDKLYTDAKSGIQAPSKTRLRDTLSQSLKTIPNVVILIDAFDECQFRADNLSVLRSLAACGASILVTSRKTPDIESLFSKDQQLEIRPDDSDIVKMVDSKLTEIEDDLELDQAFKDDVIGNIADRCGGIFLLARLIVNDLLRTSSRKELRKALVGLPKTLPEMYRKTMDQIKRSRHADLAMRVVQWVILAARPLRIQELRHGLAVEFRTSELDEDNLTSKKTIISACLGLLTMDTDGFVRCVHASAFEFLAEQDLETTKAGHSDIAGACLTYLSYKVFDEPCQRSEELEDRVATNHFACYAAQNLGFHCRHIETEFTQQLSSLLNNESLRRSSTQLCYHREIKDKVLRQEAFSMLPKGQTALQVACRLGLILKSEQMIQSGCDISASDAQGWTALTTASSYGHLHIVRLLVMAGADVNSQDIHGWSPLIWSVLKNNVDIARELLTAVASINLSDENGWTAMHWAASIGNLEMIDLLSPAWDRLYESRSTEDYGKAKSKIPDERLEPLLIAADYRNDSALDKMIDVHSNSFRAIEVDRPLDTSGLFRFLNKEEYIARRYNLGRPNLPSLVFPERFSVKLFDSAIRSNHLSMVKLLVERGMKDEMYREVNGRKPLHTAVFCNTPEIPQYLIDHHFDLYAKDAKGYTALDIGLRNGTLEMIEYLLSLPAAKSVIQGSRGSTLHLIWSNQRLLLNHGIESPQSSHQASHMQAWGVRRAWTAEAHARISKAQVATAKQLLAHGANVNAPNEFGETPIFHALKSGSQAVELLLTHKAKTDILDNDGNSLLHHCIDRDRLNTQLRERDGTYIVNHEQDPQLVELLVKYGASTDIVNKYDETPLHLLVTQEATEKQLATLRFLLERCKSGTVNALSDRRPSNEEFHNVKYRSRTGDYIDGCKDVLKRSPMDLALLVGSAEVVEELKKYGAVAYSVKEPEVEPEPALAQGN</sequence>
<dbReference type="Pfam" id="PF12796">
    <property type="entry name" value="Ank_2"/>
    <property type="match status" value="3"/>
</dbReference>
<dbReference type="GeneID" id="40750026"/>
<dbReference type="InterPro" id="IPR056884">
    <property type="entry name" value="NPHP3-like_N"/>
</dbReference>
<dbReference type="Proteomes" id="UP000030706">
    <property type="component" value="Unassembled WGS sequence"/>
</dbReference>
<gene>
    <name evidence="6" type="ORF">M438DRAFT_364426</name>
</gene>
<keyword evidence="2" id="KW-0040">ANK repeat</keyword>
<dbReference type="InterPro" id="IPR027417">
    <property type="entry name" value="P-loop_NTPase"/>
</dbReference>
<evidence type="ECO:0000256" key="2">
    <source>
        <dbReference type="PROSITE-ProRule" id="PRU00023"/>
    </source>
</evidence>
<name>A0A074XTL7_AURPU</name>
<organism evidence="6 7">
    <name type="scientific">Aureobasidium pullulans EXF-150</name>
    <dbReference type="NCBI Taxonomy" id="1043002"/>
    <lineage>
        <taxon>Eukaryota</taxon>
        <taxon>Fungi</taxon>
        <taxon>Dikarya</taxon>
        <taxon>Ascomycota</taxon>
        <taxon>Pezizomycotina</taxon>
        <taxon>Dothideomycetes</taxon>
        <taxon>Dothideomycetidae</taxon>
        <taxon>Dothideales</taxon>
        <taxon>Saccotheciaceae</taxon>
        <taxon>Aureobasidium</taxon>
    </lineage>
</organism>